<accession>A0A087G4E9</accession>
<keyword evidence="2" id="KW-1185">Reference proteome</keyword>
<evidence type="ECO:0000313" key="1">
    <source>
        <dbReference type="EMBL" id="KFK24751.1"/>
    </source>
</evidence>
<dbReference type="Proteomes" id="UP000029120">
    <property type="component" value="Chromosome 8"/>
</dbReference>
<dbReference type="AlphaFoldDB" id="A0A087G4E9"/>
<evidence type="ECO:0000313" key="2">
    <source>
        <dbReference type="Proteomes" id="UP000029120"/>
    </source>
</evidence>
<dbReference type="EMBL" id="CM002876">
    <property type="protein sequence ID" value="KFK24751.1"/>
    <property type="molecule type" value="Genomic_DNA"/>
</dbReference>
<protein>
    <recommendedName>
        <fullName evidence="3">FBD domain-containing protein</fullName>
    </recommendedName>
</protein>
<sequence length="714" mass="81401">MVQTMLEKLLNIENITFGVSFLMMLSIAEFRGVPFPTFKAKTLTLETKILQYVAPGLVRLLQNSPGLKKIILYAVDCFPEVDNRVYRYLDERGLNLDQRWRLKNVDANISVMVKTMLEKLENIEDLTLGVSFLQMLSIAEFRGVPFPTFKVKTLTLETRILRSVVPGLARLLQNSPEVKKITLNAINCFFEVDQCVYRYLDKQELHMDQSRRLKNWASPASWECEVAEPKLVASFVELLLENTTTLETLVLRLGSYFDRSRFGELTQITHTLSHDKAALLVMVQTMLEKLHNVENLTLGVSFLQMLSIAEFRGVPFPTFEVKTLTLETRILRSVVPGLARLLLNSLGLKTITLYAIECNTVVDKCVYRYLDKQGLNLDQRWRLNEVDAGWLSNVGKLDIEVYSPKVFEADLFQVMIVKMLEKLQNVVKLTFTGSIILQILSLAVVCGVFRFPTLKVEALILETMIVPSIIPDEPFAKILSGSPLLESLTLHYCKRLERLDLSKSVKCKILDIMNSGPMHIVAPHIHSLELGHAESQLRLVDVSSLTEAELEIYFSDYYRSLFNSPKVFEADLFQVMIVKMLEKLQNVVKFTFTGSIILQILSLAVVCGVFRFPTLKVEALILETMIPGIAKLLQNSPRLKKVKLCVLDSKDRHNTIPEMYITSYLDPDQCWKPRDLVVPTSSEPKLMSSVMEFLLEITGDEGSRVERLPEYNWP</sequence>
<evidence type="ECO:0008006" key="3">
    <source>
        <dbReference type="Google" id="ProtNLM"/>
    </source>
</evidence>
<dbReference type="Gramene" id="KFK24751">
    <property type="protein sequence ID" value="KFK24751"/>
    <property type="gene ID" value="AALP_AA8G020100"/>
</dbReference>
<dbReference type="PANTHER" id="PTHR32153">
    <property type="entry name" value="OJ000223_09.16 PROTEIN"/>
    <property type="match status" value="1"/>
</dbReference>
<proteinExistence type="predicted"/>
<organism evidence="1 2">
    <name type="scientific">Arabis alpina</name>
    <name type="common">Alpine rock-cress</name>
    <dbReference type="NCBI Taxonomy" id="50452"/>
    <lineage>
        <taxon>Eukaryota</taxon>
        <taxon>Viridiplantae</taxon>
        <taxon>Streptophyta</taxon>
        <taxon>Embryophyta</taxon>
        <taxon>Tracheophyta</taxon>
        <taxon>Spermatophyta</taxon>
        <taxon>Magnoliopsida</taxon>
        <taxon>eudicotyledons</taxon>
        <taxon>Gunneridae</taxon>
        <taxon>Pentapetalae</taxon>
        <taxon>rosids</taxon>
        <taxon>malvids</taxon>
        <taxon>Brassicales</taxon>
        <taxon>Brassicaceae</taxon>
        <taxon>Arabideae</taxon>
        <taxon>Arabis</taxon>
    </lineage>
</organism>
<gene>
    <name evidence="1" type="ordered locus">AALP_Aa8g020100</name>
</gene>
<dbReference type="InterPro" id="IPR044997">
    <property type="entry name" value="F-box_plant"/>
</dbReference>
<name>A0A087G4E9_ARAAL</name>
<dbReference type="OrthoDB" id="1939276at2759"/>
<reference evidence="2" key="1">
    <citation type="journal article" date="2015" name="Nat. Plants">
        <title>Genome expansion of Arabis alpina linked with retrotransposition and reduced symmetric DNA methylation.</title>
        <authorList>
            <person name="Willing E.M."/>
            <person name="Rawat V."/>
            <person name="Mandakova T."/>
            <person name="Maumus F."/>
            <person name="James G.V."/>
            <person name="Nordstroem K.J."/>
            <person name="Becker C."/>
            <person name="Warthmann N."/>
            <person name="Chica C."/>
            <person name="Szarzynska B."/>
            <person name="Zytnicki M."/>
            <person name="Albani M.C."/>
            <person name="Kiefer C."/>
            <person name="Bergonzi S."/>
            <person name="Castaings L."/>
            <person name="Mateos J.L."/>
            <person name="Berns M.C."/>
            <person name="Bujdoso N."/>
            <person name="Piofczyk T."/>
            <person name="de Lorenzo L."/>
            <person name="Barrero-Sicilia C."/>
            <person name="Mateos I."/>
            <person name="Piednoel M."/>
            <person name="Hagmann J."/>
            <person name="Chen-Min-Tao R."/>
            <person name="Iglesias-Fernandez R."/>
            <person name="Schuster S.C."/>
            <person name="Alonso-Blanco C."/>
            <person name="Roudier F."/>
            <person name="Carbonero P."/>
            <person name="Paz-Ares J."/>
            <person name="Davis S.J."/>
            <person name="Pecinka A."/>
            <person name="Quesneville H."/>
            <person name="Colot V."/>
            <person name="Lysak M.A."/>
            <person name="Weigel D."/>
            <person name="Coupland G."/>
            <person name="Schneeberger K."/>
        </authorList>
    </citation>
    <scope>NUCLEOTIDE SEQUENCE [LARGE SCALE GENOMIC DNA]</scope>
    <source>
        <strain evidence="2">cv. Pajares</strain>
    </source>
</reference>